<accession>A0ABS7I486</accession>
<dbReference type="InterPro" id="IPR044855">
    <property type="entry name" value="CoA-Trfase_III_dom3_sf"/>
</dbReference>
<dbReference type="InterPro" id="IPR003673">
    <property type="entry name" value="CoA-Trfase_fam_III"/>
</dbReference>
<dbReference type="Proteomes" id="UP000777440">
    <property type="component" value="Unassembled WGS sequence"/>
</dbReference>
<dbReference type="Pfam" id="PF02515">
    <property type="entry name" value="CoA_transf_3"/>
    <property type="match status" value="1"/>
</dbReference>
<dbReference type="RefSeq" id="WP_220292547.1">
    <property type="nucleotide sequence ID" value="NZ_JAEUAX010000019.1"/>
</dbReference>
<dbReference type="Gene3D" id="3.30.1540.10">
    <property type="entry name" value="formyl-coa transferase, domain 3"/>
    <property type="match status" value="1"/>
</dbReference>
<comment type="caution">
    <text evidence="2">The sequence shown here is derived from an EMBL/GenBank/DDBJ whole genome shotgun (WGS) entry which is preliminary data.</text>
</comment>
<dbReference type="InterPro" id="IPR050483">
    <property type="entry name" value="CoA-transferase_III_domain"/>
</dbReference>
<evidence type="ECO:0000256" key="1">
    <source>
        <dbReference type="ARBA" id="ARBA00022679"/>
    </source>
</evidence>
<evidence type="ECO:0000313" key="3">
    <source>
        <dbReference type="Proteomes" id="UP000777440"/>
    </source>
</evidence>
<dbReference type="PANTHER" id="PTHR48207:SF3">
    <property type="entry name" value="SUCCINATE--HYDROXYMETHYLGLUTARATE COA-TRANSFERASE"/>
    <property type="match status" value="1"/>
</dbReference>
<evidence type="ECO:0000313" key="2">
    <source>
        <dbReference type="EMBL" id="MBW9111889.1"/>
    </source>
</evidence>
<gene>
    <name evidence="2" type="ORF">JNB61_19150</name>
</gene>
<keyword evidence="1 2" id="KW-0808">Transferase</keyword>
<dbReference type="PANTHER" id="PTHR48207">
    <property type="entry name" value="SUCCINATE--HYDROXYMETHYLGLUTARATE COA-TRANSFERASE"/>
    <property type="match status" value="1"/>
</dbReference>
<dbReference type="Gene3D" id="3.40.50.10540">
    <property type="entry name" value="Crotonobetainyl-coa:carnitine coa-transferase, domain 1"/>
    <property type="match status" value="1"/>
</dbReference>
<proteinExistence type="predicted"/>
<dbReference type="InterPro" id="IPR023606">
    <property type="entry name" value="CoA-Trfase_III_dom_1_sf"/>
</dbReference>
<keyword evidence="3" id="KW-1185">Reference proteome</keyword>
<dbReference type="EMBL" id="JAEUAX010000019">
    <property type="protein sequence ID" value="MBW9111889.1"/>
    <property type="molecule type" value="Genomic_DNA"/>
</dbReference>
<protein>
    <submittedName>
        <fullName evidence="2">CoA transferase</fullName>
    </submittedName>
</protein>
<dbReference type="SUPFAM" id="SSF89796">
    <property type="entry name" value="CoA-transferase family III (CaiB/BaiF)"/>
    <property type="match status" value="1"/>
</dbReference>
<sequence>MSEISNVMMTAGLPGDPPVRFGVPIADLAAPLYAVIGTLAAVVQTDRTGVGQHVDVSMLGTLTSLVASEPFDALEEVGIPLRTGQTVPRLAPFGLFEAKDGWVAVCAPTDALANTVLAAIERLDLAEDPRFSRRDQRVANAEELHELIAEWTAGRTVEEALVSFKTHGVPAGPVRKTADAVRDPRVLARGEVVPLEHPVHGVQRDVYGAGVPILMSGSDTSLDRPAPYLGEHTATVLKNFLGYTPEEIAEVSGR</sequence>
<name>A0ABS7I486_9MICO</name>
<organism evidence="2 3">
    <name type="scientific">Microbacterium ureisolvens</name>
    <dbReference type="NCBI Taxonomy" id="2781186"/>
    <lineage>
        <taxon>Bacteria</taxon>
        <taxon>Bacillati</taxon>
        <taxon>Actinomycetota</taxon>
        <taxon>Actinomycetes</taxon>
        <taxon>Micrococcales</taxon>
        <taxon>Microbacteriaceae</taxon>
        <taxon>Microbacterium</taxon>
    </lineage>
</organism>
<dbReference type="GO" id="GO:0016740">
    <property type="term" value="F:transferase activity"/>
    <property type="evidence" value="ECO:0007669"/>
    <property type="project" value="UniProtKB-KW"/>
</dbReference>
<reference evidence="2 3" key="1">
    <citation type="journal article" date="2021" name="MBio">
        <title>Poor Competitiveness of Bradyrhizobium in Pigeon Pea Root Colonization in Indian Soils.</title>
        <authorList>
            <person name="Chalasani D."/>
            <person name="Basu A."/>
            <person name="Pullabhotla S.V.S.R.N."/>
            <person name="Jorrin B."/>
            <person name="Neal A.L."/>
            <person name="Poole P.S."/>
            <person name="Podile A.R."/>
            <person name="Tkacz A."/>
        </authorList>
    </citation>
    <scope>NUCLEOTIDE SEQUENCE [LARGE SCALE GENOMIC DNA]</scope>
    <source>
        <strain evidence="2 3">HU12</strain>
    </source>
</reference>